<sequence length="183" mass="20618">MLKSRNWWALVTGIIFILMAVLMFINPLWPLAAMGWLFAIAVFVDGIISLADYLSRQKHERSGWHLFLAVITIILGVSLLGDTLIEQAVTVPLLLAFWMIFVGVGRLMLAIQGGTLIGKQATAFLLLSGILTLLLAFVIMIEPWLSGAFFVYLVAISFIIFGVFRIYEFFTQRIPVVRVREIR</sequence>
<evidence type="ECO:0000313" key="3">
    <source>
        <dbReference type="Proteomes" id="UP000186785"/>
    </source>
</evidence>
<dbReference type="InterPro" id="IPR052712">
    <property type="entry name" value="Acid_resist_chaperone_HdeD"/>
</dbReference>
<dbReference type="PANTHER" id="PTHR34989">
    <property type="entry name" value="PROTEIN HDED"/>
    <property type="match status" value="1"/>
</dbReference>
<keyword evidence="1" id="KW-0812">Transmembrane</keyword>
<feature type="transmembrane region" description="Helical" evidence="1">
    <location>
        <begin position="31"/>
        <end position="54"/>
    </location>
</feature>
<feature type="transmembrane region" description="Helical" evidence="1">
    <location>
        <begin position="91"/>
        <end position="109"/>
    </location>
</feature>
<dbReference type="STRING" id="1921764.BSR28_06385"/>
<keyword evidence="3" id="KW-1185">Reference proteome</keyword>
<gene>
    <name evidence="2" type="ORF">BSR29_05305</name>
</gene>
<dbReference type="OrthoDB" id="4409801at2"/>
<evidence type="ECO:0008006" key="4">
    <source>
        <dbReference type="Google" id="ProtNLM"/>
    </source>
</evidence>
<comment type="caution">
    <text evidence="2">The sequence shown here is derived from an EMBL/GenBank/DDBJ whole genome shotgun (WGS) entry which is preliminary data.</text>
</comment>
<proteinExistence type="predicted"/>
<dbReference type="Proteomes" id="UP000186785">
    <property type="component" value="Unassembled WGS sequence"/>
</dbReference>
<feature type="transmembrane region" description="Helical" evidence="1">
    <location>
        <begin position="7"/>
        <end position="25"/>
    </location>
</feature>
<feature type="transmembrane region" description="Helical" evidence="1">
    <location>
        <begin position="66"/>
        <end position="85"/>
    </location>
</feature>
<accession>A0A1Q5PLI2</accession>
<dbReference type="Pfam" id="PF03729">
    <property type="entry name" value="DUF308"/>
    <property type="match status" value="2"/>
</dbReference>
<protein>
    <recommendedName>
        <fullName evidence="4">HdeD family acid-resistance protein</fullName>
    </recommendedName>
</protein>
<keyword evidence="1" id="KW-1133">Transmembrane helix</keyword>
<organism evidence="2 3">
    <name type="scientific">Boudabousia liubingyangii</name>
    <dbReference type="NCBI Taxonomy" id="1921764"/>
    <lineage>
        <taxon>Bacteria</taxon>
        <taxon>Bacillati</taxon>
        <taxon>Actinomycetota</taxon>
        <taxon>Actinomycetes</taxon>
        <taxon>Actinomycetales</taxon>
        <taxon>Actinomycetaceae</taxon>
        <taxon>Boudabousia</taxon>
    </lineage>
</organism>
<evidence type="ECO:0000256" key="1">
    <source>
        <dbReference type="SAM" id="Phobius"/>
    </source>
</evidence>
<dbReference type="AlphaFoldDB" id="A0A1Q5PLI2"/>
<evidence type="ECO:0000313" key="2">
    <source>
        <dbReference type="EMBL" id="OKL47903.1"/>
    </source>
</evidence>
<dbReference type="InterPro" id="IPR005325">
    <property type="entry name" value="DUF308_memb"/>
</dbReference>
<dbReference type="PANTHER" id="PTHR34989:SF1">
    <property type="entry name" value="PROTEIN HDED"/>
    <property type="match status" value="1"/>
</dbReference>
<keyword evidence="1" id="KW-0472">Membrane</keyword>
<name>A0A1Q5PLI2_9ACTO</name>
<dbReference type="EMBL" id="MQSV01000003">
    <property type="protein sequence ID" value="OKL47903.1"/>
    <property type="molecule type" value="Genomic_DNA"/>
</dbReference>
<feature type="transmembrane region" description="Helical" evidence="1">
    <location>
        <begin position="147"/>
        <end position="167"/>
    </location>
</feature>
<dbReference type="RefSeq" id="WP_073709263.1">
    <property type="nucleotide sequence ID" value="NZ_MQSV01000003.1"/>
</dbReference>
<reference evidence="2 3" key="1">
    <citation type="submission" date="2016-11" db="EMBL/GenBank/DDBJ databases">
        <title>Actinomyces gypaetusis sp. nov. isolated from the vulture Gypaetus barbatus in Qinghai Tibet Plateau China.</title>
        <authorList>
            <person name="Meng X."/>
        </authorList>
    </citation>
    <scope>NUCLEOTIDE SEQUENCE [LARGE SCALE GENOMIC DNA]</scope>
    <source>
        <strain evidence="2 3">VUL4_2</strain>
    </source>
</reference>
<dbReference type="GO" id="GO:0005886">
    <property type="term" value="C:plasma membrane"/>
    <property type="evidence" value="ECO:0007669"/>
    <property type="project" value="TreeGrafter"/>
</dbReference>
<feature type="transmembrane region" description="Helical" evidence="1">
    <location>
        <begin position="121"/>
        <end position="141"/>
    </location>
</feature>